<dbReference type="EMBL" id="CABVHY010000029">
    <property type="protein sequence ID" value="VVO30857.1"/>
    <property type="molecule type" value="Genomic_DNA"/>
</dbReference>
<reference evidence="1 2" key="1">
    <citation type="submission" date="2019-09" db="EMBL/GenBank/DDBJ databases">
        <authorList>
            <person name="Chandra G."/>
            <person name="Truman W A."/>
        </authorList>
    </citation>
    <scope>NUCLEOTIDE SEQUENCE [LARGE SCALE GENOMIC DNA]</scope>
    <source>
        <strain evidence="1">PS723</strain>
    </source>
</reference>
<evidence type="ECO:0000313" key="1">
    <source>
        <dbReference type="EMBL" id="VVO30857.1"/>
    </source>
</evidence>
<name>A0A5E7EX94_PSEFL</name>
<protein>
    <submittedName>
        <fullName evidence="1">Uncharacterized protein</fullName>
    </submittedName>
</protein>
<proteinExistence type="predicted"/>
<evidence type="ECO:0000313" key="2">
    <source>
        <dbReference type="Proteomes" id="UP000379480"/>
    </source>
</evidence>
<sequence length="231" mass="26135">MRMKPEHADRLGELLKLPNLSPRSSLILARRIARYISTERVQTRAYFAAEIKKAEGGLPFTRRQLTTIKAAQKAASKSHKETLLNIGTWLYQNDEMLTARYGFDGICDVLEVNPVHRAEVIEYAEDMRRAISAIAFVSGFEDSASKQSGRHPEDWKDGPLFDVFMQMMRKAMVENRSTMPDPFAPGGPFHGMPTYYQQPDGTMARKSVSLLVHSPDGSSRVFERIVEKAKK</sequence>
<dbReference type="AlphaFoldDB" id="A0A5E7EX94"/>
<dbReference type="Proteomes" id="UP000379480">
    <property type="component" value="Unassembled WGS sequence"/>
</dbReference>
<accession>A0A5E7EX94</accession>
<dbReference type="OrthoDB" id="7020961at2"/>
<organism evidence="1 2">
    <name type="scientific">Pseudomonas fluorescens</name>
    <dbReference type="NCBI Taxonomy" id="294"/>
    <lineage>
        <taxon>Bacteria</taxon>
        <taxon>Pseudomonadati</taxon>
        <taxon>Pseudomonadota</taxon>
        <taxon>Gammaproteobacteria</taxon>
        <taxon>Pseudomonadales</taxon>
        <taxon>Pseudomonadaceae</taxon>
        <taxon>Pseudomonas</taxon>
    </lineage>
</organism>
<gene>
    <name evidence="1" type="ORF">PS723_04979</name>
</gene>